<dbReference type="EMBL" id="BOOW01000012">
    <property type="protein sequence ID" value="GII91832.1"/>
    <property type="molecule type" value="Genomic_DNA"/>
</dbReference>
<dbReference type="Proteomes" id="UP000606172">
    <property type="component" value="Unassembled WGS sequence"/>
</dbReference>
<reference evidence="1" key="1">
    <citation type="submission" date="2021-01" db="EMBL/GenBank/DDBJ databases">
        <title>Whole genome shotgun sequence of Sinosporangium siamense NBRC 109515.</title>
        <authorList>
            <person name="Komaki H."/>
            <person name="Tamura T."/>
        </authorList>
    </citation>
    <scope>NUCLEOTIDE SEQUENCE</scope>
    <source>
        <strain evidence="1">NBRC 109515</strain>
    </source>
</reference>
<evidence type="ECO:0000313" key="1">
    <source>
        <dbReference type="EMBL" id="GII91832.1"/>
    </source>
</evidence>
<sequence length="520" mass="57960">MLVQRRLKTEYKEPPLSNAEQIAQIFRIALEVLREAGLPLGPDRVRAAVSRQVDISAELQAPDRHGQARWWAQLGFRTGEAAAIGWMSKRNGWSLTDAGVRALADFPGSHLYRELVRQYRARRTPLSTPTGEPSPFEQFQQNLEYARQLVRGGQNLERLKVGAFDVSDLYRAAWTQSVAALDHWITRELIDRAVLLAINPQVPRPPKFDKLPIPVGLFERIHHGRESLEEVFRAHLDQVFGFMTFQNLEKIKEGLAHVSTVKLWVKVAEILTDQDPTAPVTQDKVRRRLEEIAWRRNNIAHTADHDPEHPGQKMPITSRDAEETLSWLESTAIAIQLALGDPLPAEDYSAVPSGAGALGEVPQVASRSPLTRGNGKQESFLHALETYTHPEVSTTLLAVYRHAESHPAFRGYRHYCGEAAHPSATAWFSLGSDEAAVWGIYTGVSKSVLTINFEWMRNRGADRGRLARVNEALAGLPGWTDVSERLAAADYGKRPSIGPVALSHPDAARTVISALDELLK</sequence>
<organism evidence="1 2">
    <name type="scientific">Sinosporangium siamense</name>
    <dbReference type="NCBI Taxonomy" id="1367973"/>
    <lineage>
        <taxon>Bacteria</taxon>
        <taxon>Bacillati</taxon>
        <taxon>Actinomycetota</taxon>
        <taxon>Actinomycetes</taxon>
        <taxon>Streptosporangiales</taxon>
        <taxon>Streptosporangiaceae</taxon>
        <taxon>Sinosporangium</taxon>
    </lineage>
</organism>
<accession>A0A919V787</accession>
<dbReference type="AlphaFoldDB" id="A0A919V787"/>
<evidence type="ECO:0000313" key="2">
    <source>
        <dbReference type="Proteomes" id="UP000606172"/>
    </source>
</evidence>
<gene>
    <name evidence="1" type="ORF">Ssi02_20630</name>
</gene>
<keyword evidence="2" id="KW-1185">Reference proteome</keyword>
<comment type="caution">
    <text evidence="1">The sequence shown here is derived from an EMBL/GenBank/DDBJ whole genome shotgun (WGS) entry which is preliminary data.</text>
</comment>
<protein>
    <submittedName>
        <fullName evidence="1">Uncharacterized protein</fullName>
    </submittedName>
</protein>
<proteinExistence type="predicted"/>
<name>A0A919V787_9ACTN</name>